<evidence type="ECO:0000313" key="5">
    <source>
        <dbReference type="Proteomes" id="UP001179280"/>
    </source>
</evidence>
<dbReference type="Proteomes" id="UP001179280">
    <property type="component" value="Unassembled WGS sequence"/>
</dbReference>
<evidence type="ECO:0000256" key="1">
    <source>
        <dbReference type="SAM" id="Phobius"/>
    </source>
</evidence>
<evidence type="ECO:0000259" key="2">
    <source>
        <dbReference type="Pfam" id="PF13786"/>
    </source>
</evidence>
<dbReference type="Gene3D" id="2.60.40.1640">
    <property type="entry name" value="Conserved domain protein"/>
    <property type="match status" value="1"/>
</dbReference>
<sequence>MKKQSEDMPQGEVRTAIRAGIARAQAEGIQPIRGNKKGRRKMVYVVGSVAAAFGLLIGTAQYSPALASGLAQIPIIGSIFGDSDVRGLQVAHQDGLTKQIGETQTINGISVTLEEVFYDQSNLSVSLLIEGEKKLNYEPIDMMSHFTIDGQTPASSTGSYSEEELSETTRSAIVEMNVTDEMPDAFELGLMLQAEDGEAWYFSTPVEKLTDIQTVAVNHSQTVDGVTVNVPELSLSKTGLSLTYKGIDQETDFDLSRGGFIEFVIVDQNNKRINGLSGGVSGNLMNDQIEYKSIKQFDPLDESVTELTITPQLLLPTDGGGVEYDEDGNERELEFKGDLMKPIEFESFKVKVN</sequence>
<name>A0ABS2SW66_9BACI</name>
<keyword evidence="1" id="KW-0812">Transmembrane</keyword>
<evidence type="ECO:0000259" key="3">
    <source>
        <dbReference type="Pfam" id="PF18705"/>
    </source>
</evidence>
<organism evidence="4 5">
    <name type="scientific">Shouchella xiaoxiensis</name>
    <dbReference type="NCBI Taxonomy" id="766895"/>
    <lineage>
        <taxon>Bacteria</taxon>
        <taxon>Bacillati</taxon>
        <taxon>Bacillota</taxon>
        <taxon>Bacilli</taxon>
        <taxon>Bacillales</taxon>
        <taxon>Bacillaceae</taxon>
        <taxon>Shouchella</taxon>
    </lineage>
</organism>
<feature type="domain" description="DUF5643" evidence="3">
    <location>
        <begin position="213"/>
        <end position="329"/>
    </location>
</feature>
<dbReference type="InterPro" id="IPR025436">
    <property type="entry name" value="DUF4179"/>
</dbReference>
<evidence type="ECO:0000313" key="4">
    <source>
        <dbReference type="EMBL" id="MBM7839777.1"/>
    </source>
</evidence>
<feature type="transmembrane region" description="Helical" evidence="1">
    <location>
        <begin position="42"/>
        <end position="62"/>
    </location>
</feature>
<proteinExistence type="predicted"/>
<feature type="domain" description="DUF4179" evidence="2">
    <location>
        <begin position="39"/>
        <end position="130"/>
    </location>
</feature>
<keyword evidence="1" id="KW-0472">Membrane</keyword>
<dbReference type="EMBL" id="JAFBCV010000010">
    <property type="protein sequence ID" value="MBM7839777.1"/>
    <property type="molecule type" value="Genomic_DNA"/>
</dbReference>
<accession>A0ABS2SW66</accession>
<dbReference type="Gene3D" id="2.60.40.1630">
    <property type="entry name" value="bacillus anthracis domain"/>
    <property type="match status" value="1"/>
</dbReference>
<dbReference type="RefSeq" id="WP_204466976.1">
    <property type="nucleotide sequence ID" value="NZ_JAFBCV010000010.1"/>
</dbReference>
<protein>
    <recommendedName>
        <fullName evidence="6">DUF4179 domain-containing protein</fullName>
    </recommendedName>
</protein>
<dbReference type="InterPro" id="IPR040680">
    <property type="entry name" value="DUF5643"/>
</dbReference>
<keyword evidence="5" id="KW-1185">Reference proteome</keyword>
<dbReference type="Pfam" id="PF13786">
    <property type="entry name" value="DUF4179"/>
    <property type="match status" value="1"/>
</dbReference>
<gene>
    <name evidence="4" type="ORF">JOC54_003057</name>
</gene>
<evidence type="ECO:0008006" key="6">
    <source>
        <dbReference type="Google" id="ProtNLM"/>
    </source>
</evidence>
<keyword evidence="1" id="KW-1133">Transmembrane helix</keyword>
<dbReference type="Pfam" id="PF18705">
    <property type="entry name" value="DUF5643"/>
    <property type="match status" value="1"/>
</dbReference>
<reference evidence="4" key="1">
    <citation type="submission" date="2021-01" db="EMBL/GenBank/DDBJ databases">
        <title>Genomic Encyclopedia of Type Strains, Phase IV (KMG-IV): sequencing the most valuable type-strain genomes for metagenomic binning, comparative biology and taxonomic classification.</title>
        <authorList>
            <person name="Goeker M."/>
        </authorList>
    </citation>
    <scope>NUCLEOTIDE SEQUENCE</scope>
    <source>
        <strain evidence="4">DSM 21943</strain>
    </source>
</reference>
<comment type="caution">
    <text evidence="4">The sequence shown here is derived from an EMBL/GenBank/DDBJ whole genome shotgun (WGS) entry which is preliminary data.</text>
</comment>